<organism evidence="1 2">
    <name type="scientific">Methylomonas lenta</name>
    <dbReference type="NCBI Taxonomy" id="980561"/>
    <lineage>
        <taxon>Bacteria</taxon>
        <taxon>Pseudomonadati</taxon>
        <taxon>Pseudomonadota</taxon>
        <taxon>Gammaproteobacteria</taxon>
        <taxon>Methylococcales</taxon>
        <taxon>Methylococcaceae</taxon>
        <taxon>Methylomonas</taxon>
    </lineage>
</organism>
<dbReference type="STRING" id="980561.A1359_17400"/>
<keyword evidence="2" id="KW-1185">Reference proteome</keyword>
<gene>
    <name evidence="1" type="ORF">A1359_17400</name>
</gene>
<evidence type="ECO:0000313" key="2">
    <source>
        <dbReference type="Proteomes" id="UP000078476"/>
    </source>
</evidence>
<sequence>MHILITLMVGNFASHATADCCLILFIHSNLHKLAHKNNKQTPTIQGKNYAATLTTSKNKGYYFTLASFK</sequence>
<reference evidence="1 2" key="1">
    <citation type="submission" date="2016-03" db="EMBL/GenBank/DDBJ databases">
        <authorList>
            <person name="Ploux O."/>
        </authorList>
    </citation>
    <scope>NUCLEOTIDE SEQUENCE [LARGE SCALE GENOMIC DNA]</scope>
    <source>
        <strain evidence="1 2">R-45370</strain>
    </source>
</reference>
<name>A0A177MWM6_9GAMM</name>
<comment type="caution">
    <text evidence="1">The sequence shown here is derived from an EMBL/GenBank/DDBJ whole genome shotgun (WGS) entry which is preliminary data.</text>
</comment>
<evidence type="ECO:0000313" key="1">
    <source>
        <dbReference type="EMBL" id="OAI09985.1"/>
    </source>
</evidence>
<dbReference type="EMBL" id="LUUI01000161">
    <property type="protein sequence ID" value="OAI09985.1"/>
    <property type="molecule type" value="Genomic_DNA"/>
</dbReference>
<dbReference type="AlphaFoldDB" id="A0A177MWM6"/>
<protein>
    <submittedName>
        <fullName evidence="1">Uncharacterized protein</fullName>
    </submittedName>
</protein>
<accession>A0A177MWM6</accession>
<dbReference type="RefSeq" id="WP_066987747.1">
    <property type="nucleotide sequence ID" value="NZ_LUUI01000161.1"/>
</dbReference>
<dbReference type="Proteomes" id="UP000078476">
    <property type="component" value="Unassembled WGS sequence"/>
</dbReference>
<proteinExistence type="predicted"/>